<comment type="pathway">
    <text evidence="5">Metabolic intermediate biosynthesis; prephenate biosynthesis; prephenate from chorismate: step 1/1.</text>
</comment>
<evidence type="ECO:0000256" key="16">
    <source>
        <dbReference type="ARBA" id="ARBA00031175"/>
    </source>
</evidence>
<dbReference type="SUPFAM" id="SSF55021">
    <property type="entry name" value="ACT-like"/>
    <property type="match status" value="1"/>
</dbReference>
<evidence type="ECO:0000256" key="18">
    <source>
        <dbReference type="ARBA" id="ARBA00047848"/>
    </source>
</evidence>
<dbReference type="CDD" id="cd04905">
    <property type="entry name" value="ACT_CM-PDT"/>
    <property type="match status" value="1"/>
</dbReference>
<gene>
    <name evidence="23" type="ORF">IAB89_05410</name>
</gene>
<evidence type="ECO:0000256" key="14">
    <source>
        <dbReference type="ARBA" id="ARBA00023239"/>
    </source>
</evidence>
<evidence type="ECO:0000313" key="24">
    <source>
        <dbReference type="Proteomes" id="UP000824242"/>
    </source>
</evidence>
<dbReference type="InterPro" id="IPR036979">
    <property type="entry name" value="CM_dom_sf"/>
</dbReference>
<accession>A0A9D1AM24</accession>
<evidence type="ECO:0000259" key="21">
    <source>
        <dbReference type="PROSITE" id="PS51171"/>
    </source>
</evidence>
<dbReference type="EC" id="4.2.1.51" evidence="6"/>
<evidence type="ECO:0000256" key="15">
    <source>
        <dbReference type="ARBA" id="ARBA00023268"/>
    </source>
</evidence>
<dbReference type="Pfam" id="PF00800">
    <property type="entry name" value="PDT"/>
    <property type="match status" value="1"/>
</dbReference>
<dbReference type="CDD" id="cd13631">
    <property type="entry name" value="PBP2_Ct-PDT_like"/>
    <property type="match status" value="1"/>
</dbReference>
<comment type="caution">
    <text evidence="23">The sequence shown here is derived from an EMBL/GenBank/DDBJ whole genome shotgun (WGS) entry which is preliminary data.</text>
</comment>
<comment type="pathway">
    <text evidence="4">Amino-acid biosynthesis; L-phenylalanine biosynthesis; phenylpyruvate from prephenate: step 1/1.</text>
</comment>
<sequence length="369" mass="39923">MTLEEIRKKIDAIDAQLLPLFEARMDCAREVAAVKKEAGLPVLNPEREKAILDRVAEQAGDYAGAARVLYSTLMEVSRGLQHGLLDSGAPLRALVAEAKPLPEQVGRIATFGRPGSFSHAAAQRLFPGCTPITFNSFSEIFRAVESGNAEFGVLPVENSSAGSVGEVYDLILQFRYFIVGAATLGVHHCLAARPGAAPVRVYSHPQALAQCSERIAALHLQPVPCETTSESAFTAAQEADAAAICSEEAALSAGLTILERGIQNTENNCTRFIVISRTLFLPTDADKISLCFSLPHQTGSLHAVLSRFAQAGLNLTKIESRPIPGRRFEYDFYLDFTGNVQDPDTLTLLASLSAELPRFSFLGNYTERE</sequence>
<organism evidence="23 24">
    <name type="scientific">Candidatus Caccousia avicola</name>
    <dbReference type="NCBI Taxonomy" id="2840721"/>
    <lineage>
        <taxon>Bacteria</taxon>
        <taxon>Bacillati</taxon>
        <taxon>Bacillota</taxon>
        <taxon>Clostridia</taxon>
        <taxon>Eubacteriales</taxon>
        <taxon>Oscillospiraceae</taxon>
        <taxon>Oscillospiraceae incertae sedis</taxon>
        <taxon>Candidatus Caccousia</taxon>
    </lineage>
</organism>
<reference evidence="23" key="2">
    <citation type="journal article" date="2021" name="PeerJ">
        <title>Extensive microbial diversity within the chicken gut microbiome revealed by metagenomics and culture.</title>
        <authorList>
            <person name="Gilroy R."/>
            <person name="Ravi A."/>
            <person name="Getino M."/>
            <person name="Pursley I."/>
            <person name="Horton D.L."/>
            <person name="Alikhan N.F."/>
            <person name="Baker D."/>
            <person name="Gharbi K."/>
            <person name="Hall N."/>
            <person name="Watson M."/>
            <person name="Adriaenssens E.M."/>
            <person name="Foster-Nyarko E."/>
            <person name="Jarju S."/>
            <person name="Secka A."/>
            <person name="Antonio M."/>
            <person name="Oren A."/>
            <person name="Chaudhuri R.R."/>
            <person name="La Ragione R."/>
            <person name="Hildebrand F."/>
            <person name="Pallen M.J."/>
        </authorList>
    </citation>
    <scope>NUCLEOTIDE SEQUENCE</scope>
    <source>
        <strain evidence="23">ChiSxjej1B13-7958</strain>
    </source>
</reference>
<dbReference type="InterPro" id="IPR001086">
    <property type="entry name" value="Preph_deHydtase"/>
</dbReference>
<comment type="catalytic activity">
    <reaction evidence="18">
        <text>prephenate + H(+) = 3-phenylpyruvate + CO2 + H2O</text>
        <dbReference type="Rhea" id="RHEA:21648"/>
        <dbReference type="ChEBI" id="CHEBI:15377"/>
        <dbReference type="ChEBI" id="CHEBI:15378"/>
        <dbReference type="ChEBI" id="CHEBI:16526"/>
        <dbReference type="ChEBI" id="CHEBI:18005"/>
        <dbReference type="ChEBI" id="CHEBI:29934"/>
        <dbReference type="EC" id="4.2.1.51"/>
    </reaction>
</comment>
<name>A0A9D1AM24_9FIRM</name>
<keyword evidence="15" id="KW-0511">Multifunctional enzyme</keyword>
<keyword evidence="12" id="KW-0584">Phenylalanine biosynthesis</keyword>
<keyword evidence="9" id="KW-0963">Cytoplasm</keyword>
<keyword evidence="11" id="KW-0057">Aromatic amino acid biosynthesis</keyword>
<dbReference type="InterPro" id="IPR030934">
    <property type="entry name" value="Intein_C"/>
</dbReference>
<dbReference type="PROSITE" id="PS50818">
    <property type="entry name" value="INTEIN_C_TER"/>
    <property type="match status" value="1"/>
</dbReference>
<dbReference type="SUPFAM" id="SSF48600">
    <property type="entry name" value="Chorismate mutase II"/>
    <property type="match status" value="1"/>
</dbReference>
<protein>
    <recommendedName>
        <fullName evidence="7">Bifunctional chorismate mutase/prephenate dehydratase</fullName>
        <ecNumber evidence="6">4.2.1.51</ecNumber>
    </recommendedName>
    <alternativeName>
        <fullName evidence="17">Chorismate mutase-prephenate dehydratase</fullName>
    </alternativeName>
    <alternativeName>
        <fullName evidence="8">Prephenate dehydratase</fullName>
    </alternativeName>
    <alternativeName>
        <fullName evidence="16">p-protein</fullName>
    </alternativeName>
</protein>
<dbReference type="SUPFAM" id="SSF53850">
    <property type="entry name" value="Periplasmic binding protein-like II"/>
    <property type="match status" value="1"/>
</dbReference>
<dbReference type="EMBL" id="DVGZ01000052">
    <property type="protein sequence ID" value="HIR47082.1"/>
    <property type="molecule type" value="Genomic_DNA"/>
</dbReference>
<evidence type="ECO:0000256" key="9">
    <source>
        <dbReference type="ARBA" id="ARBA00022490"/>
    </source>
</evidence>
<dbReference type="SMART" id="SM00830">
    <property type="entry name" value="CM_2"/>
    <property type="match status" value="1"/>
</dbReference>
<dbReference type="InterPro" id="IPR036263">
    <property type="entry name" value="Chorismate_II_sf"/>
</dbReference>
<dbReference type="Pfam" id="PF01842">
    <property type="entry name" value="ACT"/>
    <property type="match status" value="1"/>
</dbReference>
<dbReference type="PANTHER" id="PTHR21022">
    <property type="entry name" value="PREPHENATE DEHYDRATASE P PROTEIN"/>
    <property type="match status" value="1"/>
</dbReference>
<dbReference type="InterPro" id="IPR002701">
    <property type="entry name" value="CM_II_prokaryot"/>
</dbReference>
<dbReference type="InterPro" id="IPR002912">
    <property type="entry name" value="ACT_dom"/>
</dbReference>
<dbReference type="GO" id="GO:0004664">
    <property type="term" value="F:prephenate dehydratase activity"/>
    <property type="evidence" value="ECO:0007669"/>
    <property type="project" value="UniProtKB-EC"/>
</dbReference>
<dbReference type="GO" id="GO:0004106">
    <property type="term" value="F:chorismate mutase activity"/>
    <property type="evidence" value="ECO:0007669"/>
    <property type="project" value="UniProtKB-EC"/>
</dbReference>
<evidence type="ECO:0000256" key="8">
    <source>
        <dbReference type="ARBA" id="ARBA00021872"/>
    </source>
</evidence>
<evidence type="ECO:0000256" key="3">
    <source>
        <dbReference type="ARBA" id="ARBA00004496"/>
    </source>
</evidence>
<dbReference type="PANTHER" id="PTHR21022:SF19">
    <property type="entry name" value="PREPHENATE DEHYDRATASE-RELATED"/>
    <property type="match status" value="1"/>
</dbReference>
<evidence type="ECO:0000256" key="12">
    <source>
        <dbReference type="ARBA" id="ARBA00023222"/>
    </source>
</evidence>
<evidence type="ECO:0000256" key="11">
    <source>
        <dbReference type="ARBA" id="ARBA00023141"/>
    </source>
</evidence>
<keyword evidence="14" id="KW-0456">Lyase</keyword>
<dbReference type="PROSITE" id="PS51671">
    <property type="entry name" value="ACT"/>
    <property type="match status" value="1"/>
</dbReference>
<keyword evidence="13" id="KW-0413">Isomerase</keyword>
<evidence type="ECO:0000256" key="4">
    <source>
        <dbReference type="ARBA" id="ARBA00004741"/>
    </source>
</evidence>
<dbReference type="GO" id="GO:0046417">
    <property type="term" value="P:chorismate metabolic process"/>
    <property type="evidence" value="ECO:0007669"/>
    <property type="project" value="InterPro"/>
</dbReference>
<evidence type="ECO:0000313" key="23">
    <source>
        <dbReference type="EMBL" id="HIR47082.1"/>
    </source>
</evidence>
<comment type="subcellular location">
    <subcellularLocation>
        <location evidence="3">Cytoplasm</location>
    </subcellularLocation>
</comment>
<evidence type="ECO:0000259" key="22">
    <source>
        <dbReference type="PROSITE" id="PS51671"/>
    </source>
</evidence>
<feature type="domain" description="Prephenate dehydratase" evidence="21">
    <location>
        <begin position="107"/>
        <end position="277"/>
    </location>
</feature>
<dbReference type="AlphaFoldDB" id="A0A9D1AM24"/>
<evidence type="ECO:0000256" key="19">
    <source>
        <dbReference type="PIRSR" id="PIRSR001500-2"/>
    </source>
</evidence>
<dbReference type="InterPro" id="IPR045865">
    <property type="entry name" value="ACT-like_dom_sf"/>
</dbReference>
<dbReference type="Gene3D" id="1.20.59.10">
    <property type="entry name" value="Chorismate mutase"/>
    <property type="match status" value="1"/>
</dbReference>
<evidence type="ECO:0000256" key="5">
    <source>
        <dbReference type="ARBA" id="ARBA00004817"/>
    </source>
</evidence>
<dbReference type="Gene3D" id="3.40.190.10">
    <property type="entry name" value="Periplasmic binding protein-like II"/>
    <property type="match status" value="2"/>
</dbReference>
<dbReference type="GO" id="GO:0005737">
    <property type="term" value="C:cytoplasm"/>
    <property type="evidence" value="ECO:0007669"/>
    <property type="project" value="UniProtKB-SubCell"/>
</dbReference>
<evidence type="ECO:0000256" key="7">
    <source>
        <dbReference type="ARBA" id="ARBA00014401"/>
    </source>
</evidence>
<dbReference type="Proteomes" id="UP000824242">
    <property type="component" value="Unassembled WGS sequence"/>
</dbReference>
<evidence type="ECO:0000256" key="13">
    <source>
        <dbReference type="ARBA" id="ARBA00023235"/>
    </source>
</evidence>
<reference evidence="23" key="1">
    <citation type="submission" date="2020-10" db="EMBL/GenBank/DDBJ databases">
        <authorList>
            <person name="Gilroy R."/>
        </authorList>
    </citation>
    <scope>NUCLEOTIDE SEQUENCE</scope>
    <source>
        <strain evidence="23">ChiSxjej1B13-7958</strain>
    </source>
</reference>
<evidence type="ECO:0000256" key="1">
    <source>
        <dbReference type="ARBA" id="ARBA00000824"/>
    </source>
</evidence>
<comment type="function">
    <text evidence="2">Catalyzes the Claisen rearrangement of chorismate to prephenate and the decarboxylation/dehydration of prephenate to phenylpyruvate.</text>
</comment>
<evidence type="ECO:0000256" key="10">
    <source>
        <dbReference type="ARBA" id="ARBA00022605"/>
    </source>
</evidence>
<dbReference type="InterPro" id="IPR008242">
    <property type="entry name" value="Chor_mutase/pphenate_deHydtase"/>
</dbReference>
<dbReference type="PIRSF" id="PIRSF001500">
    <property type="entry name" value="Chor_mut_pdt_Ppr"/>
    <property type="match status" value="1"/>
</dbReference>
<dbReference type="GO" id="GO:0009094">
    <property type="term" value="P:L-phenylalanine biosynthetic process"/>
    <property type="evidence" value="ECO:0007669"/>
    <property type="project" value="UniProtKB-KW"/>
</dbReference>
<dbReference type="PROSITE" id="PS51171">
    <property type="entry name" value="PREPHENATE_DEHYDR_3"/>
    <property type="match status" value="1"/>
</dbReference>
<dbReference type="PROSITE" id="PS00858">
    <property type="entry name" value="PREPHENATE_DEHYDR_2"/>
    <property type="match status" value="1"/>
</dbReference>
<proteinExistence type="predicted"/>
<evidence type="ECO:0000256" key="6">
    <source>
        <dbReference type="ARBA" id="ARBA00013147"/>
    </source>
</evidence>
<dbReference type="Gene3D" id="3.30.70.260">
    <property type="match status" value="1"/>
</dbReference>
<feature type="domain" description="ACT" evidence="22">
    <location>
        <begin position="289"/>
        <end position="369"/>
    </location>
</feature>
<evidence type="ECO:0000256" key="17">
    <source>
        <dbReference type="ARBA" id="ARBA00031520"/>
    </source>
</evidence>
<keyword evidence="10" id="KW-0028">Amino-acid biosynthesis</keyword>
<evidence type="ECO:0000259" key="20">
    <source>
        <dbReference type="PROSITE" id="PS51168"/>
    </source>
</evidence>
<comment type="catalytic activity">
    <reaction evidence="1">
        <text>chorismate = prephenate</text>
        <dbReference type="Rhea" id="RHEA:13897"/>
        <dbReference type="ChEBI" id="CHEBI:29748"/>
        <dbReference type="ChEBI" id="CHEBI:29934"/>
        <dbReference type="EC" id="5.4.99.5"/>
    </reaction>
</comment>
<dbReference type="PROSITE" id="PS51168">
    <property type="entry name" value="CHORISMATE_MUT_2"/>
    <property type="match status" value="1"/>
</dbReference>
<feature type="domain" description="Chorismate mutase" evidence="20">
    <location>
        <begin position="1"/>
        <end position="85"/>
    </location>
</feature>
<dbReference type="InterPro" id="IPR018528">
    <property type="entry name" value="Preph_deHydtase_CS"/>
</dbReference>
<dbReference type="Pfam" id="PF01817">
    <property type="entry name" value="CM_2"/>
    <property type="match status" value="1"/>
</dbReference>
<feature type="site" description="Essential for prephenate dehydratase activity" evidence="19">
    <location>
        <position position="270"/>
    </location>
</feature>
<evidence type="ECO:0000256" key="2">
    <source>
        <dbReference type="ARBA" id="ARBA00002364"/>
    </source>
</evidence>